<protein>
    <recommendedName>
        <fullName evidence="4 5">Large ribosomal subunit protein uL4</fullName>
    </recommendedName>
</protein>
<comment type="function">
    <text evidence="5">Forms part of the polypeptide exit tunnel.</text>
</comment>
<evidence type="ECO:0000256" key="6">
    <source>
        <dbReference type="SAM" id="MobiDB-lite"/>
    </source>
</evidence>
<dbReference type="PANTHER" id="PTHR10746:SF6">
    <property type="entry name" value="LARGE RIBOSOMAL SUBUNIT PROTEIN UL4M"/>
    <property type="match status" value="1"/>
</dbReference>
<comment type="similarity">
    <text evidence="1 5">Belongs to the universal ribosomal protein uL4 family.</text>
</comment>
<evidence type="ECO:0000256" key="3">
    <source>
        <dbReference type="ARBA" id="ARBA00023274"/>
    </source>
</evidence>
<dbReference type="InterPro" id="IPR023574">
    <property type="entry name" value="Ribosomal_uL4_dom_sf"/>
</dbReference>
<comment type="caution">
    <text evidence="7">The sequence shown here is derived from an EMBL/GenBank/DDBJ whole genome shotgun (WGS) entry which is preliminary data.</text>
</comment>
<keyword evidence="5" id="KW-0694">RNA-binding</keyword>
<sequence length="211" mass="23732">MELSIFKSTGEDTGRKISLSDAIFDIEPNDHAIYLDVKQKLANARQGTHKSKERAEIAGSTRKIKKQKGTGTARAGSIKSPVFKGGGRVFGPRPRDYSFKLNKKVKRLARMSALTYKAKDQMIGILESFSFNEPKTKSYVELLNNLSVNSVKTLIVLPENDKNMFLASRNIQNSRVITVDMLNTYDVLHADKLFFVEGSVEKVENLFKEKI</sequence>
<dbReference type="Proteomes" id="UP000611723">
    <property type="component" value="Unassembled WGS sequence"/>
</dbReference>
<dbReference type="InterPro" id="IPR002136">
    <property type="entry name" value="Ribosomal_uL4"/>
</dbReference>
<dbReference type="EMBL" id="JAEQBW010000015">
    <property type="protein sequence ID" value="MBK6267214.1"/>
    <property type="molecule type" value="Genomic_DNA"/>
</dbReference>
<dbReference type="GO" id="GO:0003735">
    <property type="term" value="F:structural constituent of ribosome"/>
    <property type="evidence" value="ECO:0007669"/>
    <property type="project" value="InterPro"/>
</dbReference>
<proteinExistence type="inferred from homology"/>
<dbReference type="GO" id="GO:1990904">
    <property type="term" value="C:ribonucleoprotein complex"/>
    <property type="evidence" value="ECO:0007669"/>
    <property type="project" value="UniProtKB-KW"/>
</dbReference>
<keyword evidence="8" id="KW-1185">Reference proteome</keyword>
<dbReference type="RefSeq" id="WP_201432903.1">
    <property type="nucleotide sequence ID" value="NZ_JAEQBW010000015.1"/>
</dbReference>
<dbReference type="PANTHER" id="PTHR10746">
    <property type="entry name" value="50S RIBOSOMAL PROTEIN L4"/>
    <property type="match status" value="1"/>
</dbReference>
<evidence type="ECO:0000256" key="2">
    <source>
        <dbReference type="ARBA" id="ARBA00022980"/>
    </source>
</evidence>
<dbReference type="AlphaFoldDB" id="A0A934X1Z4"/>
<dbReference type="HAMAP" id="MF_01328_B">
    <property type="entry name" value="Ribosomal_uL4_B"/>
    <property type="match status" value="1"/>
</dbReference>
<keyword evidence="2 5" id="KW-0689">Ribosomal protein</keyword>
<dbReference type="GO" id="GO:0006412">
    <property type="term" value="P:translation"/>
    <property type="evidence" value="ECO:0007669"/>
    <property type="project" value="UniProtKB-UniRule"/>
</dbReference>
<dbReference type="Gene3D" id="3.40.1370.10">
    <property type="match status" value="1"/>
</dbReference>
<name>A0A934X1Z4_9BACT</name>
<dbReference type="SUPFAM" id="SSF52166">
    <property type="entry name" value="Ribosomal protein L4"/>
    <property type="match status" value="1"/>
</dbReference>
<dbReference type="GO" id="GO:0019843">
    <property type="term" value="F:rRNA binding"/>
    <property type="evidence" value="ECO:0007669"/>
    <property type="project" value="UniProtKB-UniRule"/>
</dbReference>
<gene>
    <name evidence="5 7" type="primary">rplD</name>
    <name evidence="7" type="ORF">JKA74_19390</name>
</gene>
<dbReference type="GO" id="GO:0005840">
    <property type="term" value="C:ribosome"/>
    <property type="evidence" value="ECO:0007669"/>
    <property type="project" value="UniProtKB-KW"/>
</dbReference>
<comment type="function">
    <text evidence="5">One of the primary rRNA binding proteins, this protein initially binds near the 5'-end of the 23S rRNA. It is important during the early stages of 50S assembly. It makes multiple contacts with different domains of the 23S rRNA in the assembled 50S subunit and ribosome.</text>
</comment>
<evidence type="ECO:0000313" key="8">
    <source>
        <dbReference type="Proteomes" id="UP000611723"/>
    </source>
</evidence>
<dbReference type="Pfam" id="PF00573">
    <property type="entry name" value="Ribosomal_L4"/>
    <property type="match status" value="1"/>
</dbReference>
<comment type="subunit">
    <text evidence="5">Part of the 50S ribosomal subunit.</text>
</comment>
<dbReference type="InterPro" id="IPR013005">
    <property type="entry name" value="Ribosomal_uL4-like"/>
</dbReference>
<evidence type="ECO:0000256" key="4">
    <source>
        <dbReference type="ARBA" id="ARBA00035244"/>
    </source>
</evidence>
<feature type="region of interest" description="Disordered" evidence="6">
    <location>
        <begin position="45"/>
        <end position="77"/>
    </location>
</feature>
<keyword evidence="5" id="KW-0699">rRNA-binding</keyword>
<organism evidence="7 8">
    <name type="scientific">Marivirga aurantiaca</name>
    <dbReference type="NCBI Taxonomy" id="2802615"/>
    <lineage>
        <taxon>Bacteria</taxon>
        <taxon>Pseudomonadati</taxon>
        <taxon>Bacteroidota</taxon>
        <taxon>Cytophagia</taxon>
        <taxon>Cytophagales</taxon>
        <taxon>Marivirgaceae</taxon>
        <taxon>Marivirga</taxon>
    </lineage>
</organism>
<evidence type="ECO:0000313" key="7">
    <source>
        <dbReference type="EMBL" id="MBK6267214.1"/>
    </source>
</evidence>
<evidence type="ECO:0000256" key="1">
    <source>
        <dbReference type="ARBA" id="ARBA00010528"/>
    </source>
</evidence>
<keyword evidence="3 5" id="KW-0687">Ribonucleoprotein</keyword>
<dbReference type="NCBIfam" id="TIGR03953">
    <property type="entry name" value="rplD_bact"/>
    <property type="match status" value="1"/>
</dbReference>
<reference evidence="7" key="1">
    <citation type="submission" date="2021-01" db="EMBL/GenBank/DDBJ databases">
        <title>Marivirga aurantiaca sp. nov., isolated from intertidal surface sediments.</title>
        <authorList>
            <person name="Zhang M."/>
        </authorList>
    </citation>
    <scope>NUCLEOTIDE SEQUENCE</scope>
    <source>
        <strain evidence="7">S37H4</strain>
    </source>
</reference>
<accession>A0A934X1Z4</accession>
<evidence type="ECO:0000256" key="5">
    <source>
        <dbReference type="HAMAP-Rule" id="MF_01328"/>
    </source>
</evidence>